<evidence type="ECO:0000313" key="14">
    <source>
        <dbReference type="EMBL" id="KAB2352281.1"/>
    </source>
</evidence>
<evidence type="ECO:0000259" key="12">
    <source>
        <dbReference type="PROSITE" id="PS50893"/>
    </source>
</evidence>
<dbReference type="InterPro" id="IPR039421">
    <property type="entry name" value="Type_1_exporter"/>
</dbReference>
<evidence type="ECO:0000256" key="9">
    <source>
        <dbReference type="ARBA" id="ARBA00023136"/>
    </source>
</evidence>
<keyword evidence="2" id="KW-0813">Transport</keyword>
<dbReference type="OrthoDB" id="9806127at2"/>
<evidence type="ECO:0000256" key="7">
    <source>
        <dbReference type="ARBA" id="ARBA00022840"/>
    </source>
</evidence>
<dbReference type="Pfam" id="PF00005">
    <property type="entry name" value="ABC_tran"/>
    <property type="match status" value="1"/>
</dbReference>
<feature type="transmembrane region" description="Helical" evidence="11">
    <location>
        <begin position="54"/>
        <end position="70"/>
    </location>
</feature>
<feature type="domain" description="ABC transmembrane type-1" evidence="13">
    <location>
        <begin position="24"/>
        <end position="299"/>
    </location>
</feature>
<keyword evidence="3" id="KW-1003">Cell membrane</keyword>
<sequence>MIRRLARYLDPEDAVLISRYFRWTIVSSILQGVTLAFIIPVLRAVLTGDTTATAGWLVGFCIAAVVSWRVEYLATLKGFDTAGELLTTLRYRIGDHVAALPLGWFTPANTSTLGLTLSKGVMDILALPARQLTALIKSIVIPLVLIAVLLGVDHRIGLIALAAVPAVGALYWWVGRLGRRADAAVNRATADASDRMVEFAQAQPVLRTFGRAGSATDHFDRALQEQARTERRHLWLVLPPVILNGMVVRLTLLGLLSTVIAFAAGVTDALALATLLATLPIINRLVTPLGEVAGHATVIRVAAAQMDAVDQILDAEPLPEPAMPRRPSDATIAFENVSFAYDTGTPVLSDISFTVPQGSTTAIVGPSGSGKSTIIRLAARFFDPQNGEIRIGSTPLPLIGAENLHHMVAPVFQDNYLFSGTLADNVRIARPDATDADLDAVARHAGLAEVVTALPEGWNSHVGEGGTRLSGGERQRVAIARAFLKDAPILLLDEATGSLDAENQQALATAIDGLRRHKTVIVIAHQLTTITTADEILFLEGGRIVERGTHQELLTINQRYASHWRALNAARTWRLLEQ</sequence>
<dbReference type="Pfam" id="PF00664">
    <property type="entry name" value="ABC_membrane"/>
    <property type="match status" value="1"/>
</dbReference>
<keyword evidence="15" id="KW-1185">Reference proteome</keyword>
<keyword evidence="9 11" id="KW-0472">Membrane</keyword>
<evidence type="ECO:0000256" key="3">
    <source>
        <dbReference type="ARBA" id="ARBA00022475"/>
    </source>
</evidence>
<dbReference type="InterPro" id="IPR036640">
    <property type="entry name" value="ABC1_TM_sf"/>
</dbReference>
<evidence type="ECO:0000256" key="5">
    <source>
        <dbReference type="ARBA" id="ARBA00022692"/>
    </source>
</evidence>
<dbReference type="InterPro" id="IPR017871">
    <property type="entry name" value="ABC_transporter-like_CS"/>
</dbReference>
<dbReference type="Gene3D" id="1.20.1560.10">
    <property type="entry name" value="ABC transporter type 1, transmembrane domain"/>
    <property type="match status" value="1"/>
</dbReference>
<evidence type="ECO:0000256" key="2">
    <source>
        <dbReference type="ARBA" id="ARBA00022448"/>
    </source>
</evidence>
<dbReference type="PANTHER" id="PTHR24221:SF397">
    <property type="entry name" value="ABC TRANSPORTER, ATP-BINDING TRANSMEMBRANE PROTEIN"/>
    <property type="match status" value="1"/>
</dbReference>
<dbReference type="FunFam" id="3.40.50.300:FF:000221">
    <property type="entry name" value="Multidrug ABC transporter ATP-binding protein"/>
    <property type="match status" value="1"/>
</dbReference>
<dbReference type="InterPro" id="IPR027417">
    <property type="entry name" value="P-loop_NTPase"/>
</dbReference>
<gene>
    <name evidence="14" type="ORF">F8566_00830</name>
</gene>
<evidence type="ECO:0000256" key="1">
    <source>
        <dbReference type="ARBA" id="ARBA00004429"/>
    </source>
</evidence>
<keyword evidence="8 11" id="KW-1133">Transmembrane helix</keyword>
<comment type="subcellular location">
    <subcellularLocation>
        <location evidence="1">Cell inner membrane</location>
        <topology evidence="1">Multi-pass membrane protein</topology>
    </subcellularLocation>
</comment>
<dbReference type="PROSITE" id="PS00211">
    <property type="entry name" value="ABC_TRANSPORTER_1"/>
    <property type="match status" value="1"/>
</dbReference>
<dbReference type="InterPro" id="IPR003439">
    <property type="entry name" value="ABC_transporter-like_ATP-bd"/>
</dbReference>
<feature type="transmembrane region" description="Helical" evidence="11">
    <location>
        <begin position="156"/>
        <end position="174"/>
    </location>
</feature>
<dbReference type="AlphaFoldDB" id="A0A6H9YUS6"/>
<dbReference type="PROSITE" id="PS50929">
    <property type="entry name" value="ABC_TM1F"/>
    <property type="match status" value="1"/>
</dbReference>
<keyword evidence="7 14" id="KW-0067">ATP-binding</keyword>
<evidence type="ECO:0000256" key="8">
    <source>
        <dbReference type="ARBA" id="ARBA00022989"/>
    </source>
</evidence>
<dbReference type="SUPFAM" id="SSF52540">
    <property type="entry name" value="P-loop containing nucleoside triphosphate hydrolases"/>
    <property type="match status" value="1"/>
</dbReference>
<evidence type="ECO:0000256" key="11">
    <source>
        <dbReference type="SAM" id="Phobius"/>
    </source>
</evidence>
<dbReference type="InterPro" id="IPR003593">
    <property type="entry name" value="AAA+_ATPase"/>
</dbReference>
<feature type="transmembrane region" description="Helical" evidence="11">
    <location>
        <begin position="20"/>
        <end position="42"/>
    </location>
</feature>
<evidence type="ECO:0000256" key="10">
    <source>
        <dbReference type="ARBA" id="ARBA00023455"/>
    </source>
</evidence>
<comment type="similarity">
    <text evidence="10">Belongs to the ABC transporter superfamily. Siderophore-Fe(3+) uptake transporter (SIUT) (TC 3.A.1.21) family.</text>
</comment>
<dbReference type="PANTHER" id="PTHR24221">
    <property type="entry name" value="ATP-BINDING CASSETTE SUB-FAMILY B"/>
    <property type="match status" value="1"/>
</dbReference>
<comment type="caution">
    <text evidence="14">The sequence shown here is derived from an EMBL/GenBank/DDBJ whole genome shotgun (WGS) entry which is preliminary data.</text>
</comment>
<dbReference type="GO" id="GO:0005886">
    <property type="term" value="C:plasma membrane"/>
    <property type="evidence" value="ECO:0007669"/>
    <property type="project" value="UniProtKB-SubCell"/>
</dbReference>
<evidence type="ECO:0000256" key="6">
    <source>
        <dbReference type="ARBA" id="ARBA00022741"/>
    </source>
</evidence>
<dbReference type="InterPro" id="IPR011527">
    <property type="entry name" value="ABC1_TM_dom"/>
</dbReference>
<evidence type="ECO:0000256" key="4">
    <source>
        <dbReference type="ARBA" id="ARBA00022519"/>
    </source>
</evidence>
<feature type="domain" description="ABC transporter" evidence="12">
    <location>
        <begin position="332"/>
        <end position="566"/>
    </location>
</feature>
<evidence type="ECO:0000259" key="13">
    <source>
        <dbReference type="PROSITE" id="PS50929"/>
    </source>
</evidence>
<dbReference type="GO" id="GO:0034040">
    <property type="term" value="F:ATPase-coupled lipid transmembrane transporter activity"/>
    <property type="evidence" value="ECO:0007669"/>
    <property type="project" value="TreeGrafter"/>
</dbReference>
<dbReference type="EMBL" id="WBMT01000001">
    <property type="protein sequence ID" value="KAB2352281.1"/>
    <property type="molecule type" value="Genomic_DNA"/>
</dbReference>
<dbReference type="RefSeq" id="WP_151556942.1">
    <property type="nucleotide sequence ID" value="NZ_WBMT01000001.1"/>
</dbReference>
<dbReference type="Proteomes" id="UP000468735">
    <property type="component" value="Unassembled WGS sequence"/>
</dbReference>
<keyword evidence="6" id="KW-0547">Nucleotide-binding</keyword>
<feature type="transmembrane region" description="Helical" evidence="11">
    <location>
        <begin position="132"/>
        <end position="150"/>
    </location>
</feature>
<keyword evidence="5 11" id="KW-0812">Transmembrane</keyword>
<dbReference type="GO" id="GO:0005524">
    <property type="term" value="F:ATP binding"/>
    <property type="evidence" value="ECO:0007669"/>
    <property type="project" value="UniProtKB-KW"/>
</dbReference>
<dbReference type="SMART" id="SM00382">
    <property type="entry name" value="AAA"/>
    <property type="match status" value="1"/>
</dbReference>
<reference evidence="14 15" key="1">
    <citation type="submission" date="2019-09" db="EMBL/GenBank/DDBJ databases">
        <title>Actinomadura physcomitrii sp. nov., a novel actinomycete isolated from moss [Physcomitrium sphaericum (Ludw) Fuernr].</title>
        <authorList>
            <person name="Zhuang X."/>
            <person name="Liu C."/>
        </authorList>
    </citation>
    <scope>NUCLEOTIDE SEQUENCE [LARGE SCALE GENOMIC DNA]</scope>
    <source>
        <strain evidence="14 15">HMC1</strain>
    </source>
</reference>
<keyword evidence="4" id="KW-0997">Cell inner membrane</keyword>
<evidence type="ECO:0000313" key="15">
    <source>
        <dbReference type="Proteomes" id="UP000468735"/>
    </source>
</evidence>
<dbReference type="GO" id="GO:0140359">
    <property type="term" value="F:ABC-type transporter activity"/>
    <property type="evidence" value="ECO:0007669"/>
    <property type="project" value="InterPro"/>
</dbReference>
<accession>A0A6H9YUS6</accession>
<dbReference type="Gene3D" id="3.40.50.300">
    <property type="entry name" value="P-loop containing nucleotide triphosphate hydrolases"/>
    <property type="match status" value="1"/>
</dbReference>
<dbReference type="GO" id="GO:0016887">
    <property type="term" value="F:ATP hydrolysis activity"/>
    <property type="evidence" value="ECO:0007669"/>
    <property type="project" value="InterPro"/>
</dbReference>
<proteinExistence type="inferred from homology"/>
<protein>
    <submittedName>
        <fullName evidence="14">ABC transporter ATP-binding protein</fullName>
    </submittedName>
</protein>
<name>A0A6H9YUS6_9ACTN</name>
<feature type="transmembrane region" description="Helical" evidence="11">
    <location>
        <begin position="259"/>
        <end position="282"/>
    </location>
</feature>
<dbReference type="SUPFAM" id="SSF90123">
    <property type="entry name" value="ABC transporter transmembrane region"/>
    <property type="match status" value="1"/>
</dbReference>
<organism evidence="14 15">
    <name type="scientific">Actinomadura rudentiformis</name>
    <dbReference type="NCBI Taxonomy" id="359158"/>
    <lineage>
        <taxon>Bacteria</taxon>
        <taxon>Bacillati</taxon>
        <taxon>Actinomycetota</taxon>
        <taxon>Actinomycetes</taxon>
        <taxon>Streptosporangiales</taxon>
        <taxon>Thermomonosporaceae</taxon>
        <taxon>Actinomadura</taxon>
    </lineage>
</organism>
<dbReference type="PROSITE" id="PS50893">
    <property type="entry name" value="ABC_TRANSPORTER_2"/>
    <property type="match status" value="1"/>
</dbReference>